<dbReference type="PANTHER" id="PTHR30537:SF5">
    <property type="entry name" value="HTH-TYPE TRANSCRIPTIONAL ACTIVATOR TTDR-RELATED"/>
    <property type="match status" value="1"/>
</dbReference>
<dbReference type="InterPro" id="IPR058163">
    <property type="entry name" value="LysR-type_TF_proteobact-type"/>
</dbReference>
<dbReference type="InterPro" id="IPR036390">
    <property type="entry name" value="WH_DNA-bd_sf"/>
</dbReference>
<protein>
    <submittedName>
        <fullName evidence="6">LysR family transcriptional regulator</fullName>
    </submittedName>
</protein>
<keyword evidence="2" id="KW-0805">Transcription regulation</keyword>
<dbReference type="SUPFAM" id="SSF53850">
    <property type="entry name" value="Periplasmic binding protein-like II"/>
    <property type="match status" value="1"/>
</dbReference>
<dbReference type="PANTHER" id="PTHR30537">
    <property type="entry name" value="HTH-TYPE TRANSCRIPTIONAL REGULATOR"/>
    <property type="match status" value="1"/>
</dbReference>
<dbReference type="RefSeq" id="WP_109813073.1">
    <property type="nucleotide sequence ID" value="NZ_QGKU01000060.1"/>
</dbReference>
<comment type="similarity">
    <text evidence="1">Belongs to the LysR transcriptional regulatory family.</text>
</comment>
<keyword evidence="4" id="KW-0804">Transcription</keyword>
<dbReference type="AlphaFoldDB" id="A0A2V2L6N4"/>
<comment type="caution">
    <text evidence="6">The sequence shown here is derived from an EMBL/GenBank/DDBJ whole genome shotgun (WGS) entry which is preliminary data.</text>
</comment>
<dbReference type="InterPro" id="IPR036388">
    <property type="entry name" value="WH-like_DNA-bd_sf"/>
</dbReference>
<dbReference type="InterPro" id="IPR005119">
    <property type="entry name" value="LysR_subst-bd"/>
</dbReference>
<name>A0A2V2L6N4_9RHOB</name>
<dbReference type="Gene3D" id="1.10.10.10">
    <property type="entry name" value="Winged helix-like DNA-binding domain superfamily/Winged helix DNA-binding domain"/>
    <property type="match status" value="1"/>
</dbReference>
<proteinExistence type="inferred from homology"/>
<dbReference type="FunFam" id="1.10.10.10:FF:000001">
    <property type="entry name" value="LysR family transcriptional regulator"/>
    <property type="match status" value="1"/>
</dbReference>
<dbReference type="EMBL" id="QGKU01000060">
    <property type="protein sequence ID" value="PWR01088.1"/>
    <property type="molecule type" value="Genomic_DNA"/>
</dbReference>
<dbReference type="SUPFAM" id="SSF46785">
    <property type="entry name" value="Winged helix' DNA-binding domain"/>
    <property type="match status" value="1"/>
</dbReference>
<gene>
    <name evidence="6" type="ORF">DKT77_18155</name>
</gene>
<dbReference type="OrthoDB" id="9813056at2"/>
<dbReference type="GO" id="GO:0003700">
    <property type="term" value="F:DNA-binding transcription factor activity"/>
    <property type="evidence" value="ECO:0007669"/>
    <property type="project" value="InterPro"/>
</dbReference>
<dbReference type="CDD" id="cd08422">
    <property type="entry name" value="PBP2_CrgA_like"/>
    <property type="match status" value="1"/>
</dbReference>
<sequence length="305" mass="33772">MSYLDNIRTFVRVYELGSMSAAGRDLRISPAVTSSRISQLEEHLGVRLFQRTTRSLTATQQGKAFYGGACEILDAVDAAEAQVVDITENPRGSLFVAAPLGVGRRLIAPQVTAFLQHYPDVSIRLRLTDRKVDLTTEGLDLAFFLGQPEDSTLRIRKIADVDRVLCAAPSYVASRGMPRDGADLIADGHDCLNLRFPGATEFQWRLLTPDGPRRFAVTGRFESDDGDVLTDWALAGNGIALKPVFEVAEHLAARRLVPVAVDTPPEPVQMACLFTHRRRQDPKTRLFMDFVIDRIGAELRAQLPR</sequence>
<keyword evidence="7" id="KW-1185">Reference proteome</keyword>
<dbReference type="Gene3D" id="3.40.190.290">
    <property type="match status" value="1"/>
</dbReference>
<dbReference type="Pfam" id="PF00126">
    <property type="entry name" value="HTH_1"/>
    <property type="match status" value="1"/>
</dbReference>
<organism evidence="6 7">
    <name type="scientific">Meridianimarinicoccus roseus</name>
    <dbReference type="NCBI Taxonomy" id="2072018"/>
    <lineage>
        <taxon>Bacteria</taxon>
        <taxon>Pseudomonadati</taxon>
        <taxon>Pseudomonadota</taxon>
        <taxon>Alphaproteobacteria</taxon>
        <taxon>Rhodobacterales</taxon>
        <taxon>Paracoccaceae</taxon>
        <taxon>Meridianimarinicoccus</taxon>
    </lineage>
</organism>
<keyword evidence="3" id="KW-0238">DNA-binding</keyword>
<evidence type="ECO:0000313" key="6">
    <source>
        <dbReference type="EMBL" id="PWR01088.1"/>
    </source>
</evidence>
<evidence type="ECO:0000256" key="2">
    <source>
        <dbReference type="ARBA" id="ARBA00023015"/>
    </source>
</evidence>
<accession>A0A2V2L6N4</accession>
<dbReference type="GO" id="GO:0003677">
    <property type="term" value="F:DNA binding"/>
    <property type="evidence" value="ECO:0007669"/>
    <property type="project" value="UniProtKB-KW"/>
</dbReference>
<reference evidence="6 7" key="1">
    <citation type="submission" date="2018-05" db="EMBL/GenBank/DDBJ databases">
        <title>Rhodobacteraceae gen. nov., sp. nov. isolated from sea water.</title>
        <authorList>
            <person name="Ren Y."/>
        </authorList>
    </citation>
    <scope>NUCLEOTIDE SEQUENCE [LARGE SCALE GENOMIC DNA]</scope>
    <source>
        <strain evidence="6 7">TG-679</strain>
    </source>
</reference>
<feature type="domain" description="HTH lysR-type" evidence="5">
    <location>
        <begin position="1"/>
        <end position="59"/>
    </location>
</feature>
<evidence type="ECO:0000256" key="4">
    <source>
        <dbReference type="ARBA" id="ARBA00023163"/>
    </source>
</evidence>
<dbReference type="Proteomes" id="UP000245680">
    <property type="component" value="Unassembled WGS sequence"/>
</dbReference>
<dbReference type="PROSITE" id="PS50931">
    <property type="entry name" value="HTH_LYSR"/>
    <property type="match status" value="1"/>
</dbReference>
<dbReference type="InterPro" id="IPR000847">
    <property type="entry name" value="LysR_HTH_N"/>
</dbReference>
<evidence type="ECO:0000256" key="1">
    <source>
        <dbReference type="ARBA" id="ARBA00009437"/>
    </source>
</evidence>
<evidence type="ECO:0000313" key="7">
    <source>
        <dbReference type="Proteomes" id="UP000245680"/>
    </source>
</evidence>
<evidence type="ECO:0000259" key="5">
    <source>
        <dbReference type="PROSITE" id="PS50931"/>
    </source>
</evidence>
<dbReference type="Pfam" id="PF03466">
    <property type="entry name" value="LysR_substrate"/>
    <property type="match status" value="1"/>
</dbReference>
<evidence type="ECO:0000256" key="3">
    <source>
        <dbReference type="ARBA" id="ARBA00023125"/>
    </source>
</evidence>